<dbReference type="Proteomes" id="UP001154282">
    <property type="component" value="Unassembled WGS sequence"/>
</dbReference>
<protein>
    <submittedName>
        <fullName evidence="2">Uncharacterized protein</fullName>
    </submittedName>
</protein>
<feature type="region of interest" description="Disordered" evidence="1">
    <location>
        <begin position="1"/>
        <end position="39"/>
    </location>
</feature>
<feature type="compositionally biased region" description="Polar residues" evidence="1">
    <location>
        <begin position="1"/>
        <end position="22"/>
    </location>
</feature>
<proteinExistence type="predicted"/>
<feature type="compositionally biased region" description="Low complexity" evidence="1">
    <location>
        <begin position="225"/>
        <end position="235"/>
    </location>
</feature>
<keyword evidence="3" id="KW-1185">Reference proteome</keyword>
<evidence type="ECO:0000313" key="3">
    <source>
        <dbReference type="Proteomes" id="UP001154282"/>
    </source>
</evidence>
<sequence>MWRLQNPTQVRSNSPPSRNSAADPSLNIGKRLLDERSPRRVDLSNEIKAIILKKDRDKKPKKRAGLGYKPPISASEIEKLLHPRLEELMKKQASSATASSTVGTSRKKEKVVIDELNAELEAQKMQTSSATASTAWISELKKLRPEQKQGRSPFEELTRQGEEVNWLPIPRKEEAVVAELNAELEELKMQTSSATASTVGTSRKKEKVVIDELNAELEAQEMQPSSATASTAGTSGKKKRKSAQAVDDRIDLVVGEMSELRTVIKHSVETIARALGESDDLIQKRANLLKTLEELEGFSRAEIITALRKLSNNDRDLMIFYGLEEKADKVIFVAGLLR</sequence>
<accession>A0AAV0PH54</accession>
<comment type="caution">
    <text evidence="2">The sequence shown here is derived from an EMBL/GenBank/DDBJ whole genome shotgun (WGS) entry which is preliminary data.</text>
</comment>
<organism evidence="2 3">
    <name type="scientific">Linum tenue</name>
    <dbReference type="NCBI Taxonomy" id="586396"/>
    <lineage>
        <taxon>Eukaryota</taxon>
        <taxon>Viridiplantae</taxon>
        <taxon>Streptophyta</taxon>
        <taxon>Embryophyta</taxon>
        <taxon>Tracheophyta</taxon>
        <taxon>Spermatophyta</taxon>
        <taxon>Magnoliopsida</taxon>
        <taxon>eudicotyledons</taxon>
        <taxon>Gunneridae</taxon>
        <taxon>Pentapetalae</taxon>
        <taxon>rosids</taxon>
        <taxon>fabids</taxon>
        <taxon>Malpighiales</taxon>
        <taxon>Linaceae</taxon>
        <taxon>Linum</taxon>
    </lineage>
</organism>
<dbReference type="AlphaFoldDB" id="A0AAV0PH54"/>
<gene>
    <name evidence="2" type="ORF">LITE_LOCUS38455</name>
</gene>
<dbReference type="EMBL" id="CAMGYJ010000009">
    <property type="protein sequence ID" value="CAI0470161.1"/>
    <property type="molecule type" value="Genomic_DNA"/>
</dbReference>
<feature type="region of interest" description="Disordered" evidence="1">
    <location>
        <begin position="219"/>
        <end position="242"/>
    </location>
</feature>
<evidence type="ECO:0000313" key="2">
    <source>
        <dbReference type="EMBL" id="CAI0470161.1"/>
    </source>
</evidence>
<reference evidence="2" key="1">
    <citation type="submission" date="2022-08" db="EMBL/GenBank/DDBJ databases">
        <authorList>
            <person name="Gutierrez-Valencia J."/>
        </authorList>
    </citation>
    <scope>NUCLEOTIDE SEQUENCE</scope>
</reference>
<feature type="compositionally biased region" description="Low complexity" evidence="1">
    <location>
        <begin position="93"/>
        <end position="104"/>
    </location>
</feature>
<feature type="region of interest" description="Disordered" evidence="1">
    <location>
        <begin position="89"/>
        <end position="108"/>
    </location>
</feature>
<name>A0AAV0PH54_9ROSI</name>
<evidence type="ECO:0000256" key="1">
    <source>
        <dbReference type="SAM" id="MobiDB-lite"/>
    </source>
</evidence>
<feature type="region of interest" description="Disordered" evidence="1">
    <location>
        <begin position="52"/>
        <end position="72"/>
    </location>
</feature>